<dbReference type="InterPro" id="IPR006311">
    <property type="entry name" value="TAT_signal"/>
</dbReference>
<feature type="binding site" evidence="4">
    <location>
        <position position="255"/>
    </location>
    <ligand>
        <name>substrate</name>
    </ligand>
</feature>
<dbReference type="InterPro" id="IPR052369">
    <property type="entry name" value="UG_Glycosaminoglycan_Hydrolase"/>
</dbReference>
<feature type="active site" description="Nucleophile" evidence="3">
    <location>
        <position position="118"/>
    </location>
</feature>
<evidence type="ECO:0000313" key="6">
    <source>
        <dbReference type="EMBL" id="AGM04207.1"/>
    </source>
</evidence>
<name>R4SZK8_9PSEU</name>
<dbReference type="Gene3D" id="1.50.10.10">
    <property type="match status" value="1"/>
</dbReference>
<gene>
    <name evidence="6" type="ORF">AORI_1619</name>
</gene>
<dbReference type="Pfam" id="PF07470">
    <property type="entry name" value="Glyco_hydro_88"/>
    <property type="match status" value="1"/>
</dbReference>
<comment type="similarity">
    <text evidence="2">Belongs to the glycosyl hydrolase 88 family.</text>
</comment>
<evidence type="ECO:0000256" key="2">
    <source>
        <dbReference type="ARBA" id="ARBA00038358"/>
    </source>
</evidence>
<dbReference type="InterPro" id="IPR010905">
    <property type="entry name" value="Glyco_hydro_88"/>
</dbReference>
<dbReference type="InterPro" id="IPR012341">
    <property type="entry name" value="6hp_glycosidase-like_sf"/>
</dbReference>
<reference evidence="6 7" key="1">
    <citation type="journal article" date="2013" name="BMC Genomics">
        <title>ContigScape: a Cytoscape plugin facilitating microbial genome gap closing.</title>
        <authorList>
            <person name="Tang B."/>
            <person name="Wang Q."/>
            <person name="Yang M."/>
            <person name="Xie F."/>
            <person name="Zhu Y."/>
            <person name="Zhuo Y."/>
            <person name="Wang S."/>
            <person name="Gao H."/>
            <person name="Ding X."/>
            <person name="Zhang L."/>
            <person name="Zhao G."/>
            <person name="Zheng H."/>
        </authorList>
    </citation>
    <scope>NUCLEOTIDE SEQUENCE [LARGE SCALE GENOMIC DNA]</scope>
    <source>
        <strain evidence="6 7">HCCB10007</strain>
    </source>
</reference>
<dbReference type="PATRIC" id="fig|1156913.3.peg.1657"/>
<dbReference type="EMBL" id="CP003410">
    <property type="protein sequence ID" value="AGM04207.1"/>
    <property type="molecule type" value="Genomic_DNA"/>
</dbReference>
<feature type="binding site" evidence="4">
    <location>
        <position position="251"/>
    </location>
    <ligand>
        <name>substrate</name>
    </ligand>
</feature>
<evidence type="ECO:0000256" key="1">
    <source>
        <dbReference type="ARBA" id="ARBA00022801"/>
    </source>
</evidence>
<dbReference type="GO" id="GO:0000272">
    <property type="term" value="P:polysaccharide catabolic process"/>
    <property type="evidence" value="ECO:0007669"/>
    <property type="project" value="TreeGrafter"/>
</dbReference>
<dbReference type="AlphaFoldDB" id="R4SZK8"/>
<dbReference type="SUPFAM" id="SSF48208">
    <property type="entry name" value="Six-hairpin glycosidases"/>
    <property type="match status" value="1"/>
</dbReference>
<evidence type="ECO:0000256" key="4">
    <source>
        <dbReference type="PIRSR" id="PIRSR610905-2"/>
    </source>
</evidence>
<dbReference type="PROSITE" id="PS51318">
    <property type="entry name" value="TAT"/>
    <property type="match status" value="1"/>
</dbReference>
<dbReference type="Proteomes" id="UP000013968">
    <property type="component" value="Chromosome"/>
</dbReference>
<dbReference type="GO" id="GO:0052757">
    <property type="term" value="F:chondroitin hydrolase activity"/>
    <property type="evidence" value="ECO:0007669"/>
    <property type="project" value="TreeGrafter"/>
</dbReference>
<feature type="binding site" evidence="4">
    <location>
        <position position="179"/>
    </location>
    <ligand>
        <name>substrate</name>
    </ligand>
</feature>
<feature type="binding site" evidence="4">
    <location>
        <position position="118"/>
    </location>
    <ligand>
        <name>substrate</name>
    </ligand>
</feature>
<keyword evidence="1 6" id="KW-0378">Hydrolase</keyword>
<evidence type="ECO:0000256" key="3">
    <source>
        <dbReference type="PIRSR" id="PIRSR610905-1"/>
    </source>
</evidence>
<accession>R4SZK8</accession>
<dbReference type="HOGENOM" id="CLU_027158_1_1_11"/>
<feature type="binding site" evidence="4">
    <location>
        <position position="239"/>
    </location>
    <ligand>
        <name>substrate</name>
    </ligand>
</feature>
<proteinExistence type="inferred from homology"/>
<protein>
    <submittedName>
        <fullName evidence="6">Unsaturated glucuronyl hydrolase</fullName>
    </submittedName>
</protein>
<organism evidence="6 7">
    <name type="scientific">Amycolatopsis keratiniphila</name>
    <dbReference type="NCBI Taxonomy" id="129921"/>
    <lineage>
        <taxon>Bacteria</taxon>
        <taxon>Bacillati</taxon>
        <taxon>Actinomycetota</taxon>
        <taxon>Actinomycetes</taxon>
        <taxon>Pseudonocardiales</taxon>
        <taxon>Pseudonocardiaceae</taxon>
        <taxon>Amycolatopsis</taxon>
        <taxon>Amycolatopsis japonica group</taxon>
    </lineage>
</organism>
<feature type="signal peptide" evidence="5">
    <location>
        <begin position="1"/>
        <end position="19"/>
    </location>
</feature>
<sequence length="404" mass="44482">MVSVSRRTLLTTAAGAAVAATTTITPAASAAGELRTFRRTADYAVTKLRAVAPGVTAFPEITRFEKWTYSQNGGWIGGFWPGTLWLASIYSGDARFRTLAMASAEKLAPRQYETRDHDLGFLFYPSWVTGWRLTGDEKWRAGALNAAASLIQRYNEKGRFIRAWGALGTPGNAGRVIVDTMMNLDLLTFASKQTGDRKYLDIAVSHAKTTERVFVRPDGSTPHVFDFDPDTGAEIGPETVQGYSPTSCWSRGQAWGIYGFTTMYRRSGEPLFLRTAQRMADFALHALTPDNLPVWDYLAPQAPYDIKDSSAGAVMACGLLDLAKVANRPQYREAAIRILTALCDTCLTAKSTRAEAIMARGTRNRRAEDGVEVSLPYGDYYLLEGILRVLMPREIDRAIDLSSV</sequence>
<dbReference type="PANTHER" id="PTHR36845">
    <property type="entry name" value="HYDROLASE, PUTATIVE (AFU_ORTHOLOGUE AFUA_7G05090)-RELATED"/>
    <property type="match status" value="1"/>
</dbReference>
<dbReference type="PANTHER" id="PTHR36845:SF1">
    <property type="entry name" value="HYDROLASE, PUTATIVE (AFU_ORTHOLOGUE AFUA_7G05090)-RELATED"/>
    <property type="match status" value="1"/>
</dbReference>
<keyword evidence="7" id="KW-1185">Reference proteome</keyword>
<keyword evidence="5" id="KW-0732">Signal</keyword>
<dbReference type="InterPro" id="IPR008928">
    <property type="entry name" value="6-hairpin_glycosidase_sf"/>
</dbReference>
<feature type="chain" id="PRO_5038769458" evidence="5">
    <location>
        <begin position="20"/>
        <end position="404"/>
    </location>
</feature>
<feature type="active site" description="Proton donor" evidence="3">
    <location>
        <position position="179"/>
    </location>
</feature>
<dbReference type="KEGG" id="aoi:AORI_1619"/>
<evidence type="ECO:0000256" key="5">
    <source>
        <dbReference type="SAM" id="SignalP"/>
    </source>
</evidence>
<evidence type="ECO:0000313" key="7">
    <source>
        <dbReference type="Proteomes" id="UP000013968"/>
    </source>
</evidence>